<organism evidence="3 4">
    <name type="scientific">Oryza glaberrima</name>
    <name type="common">African rice</name>
    <dbReference type="NCBI Taxonomy" id="4538"/>
    <lineage>
        <taxon>Eukaryota</taxon>
        <taxon>Viridiplantae</taxon>
        <taxon>Streptophyta</taxon>
        <taxon>Embryophyta</taxon>
        <taxon>Tracheophyta</taxon>
        <taxon>Spermatophyta</taxon>
        <taxon>Magnoliopsida</taxon>
        <taxon>Liliopsida</taxon>
        <taxon>Poales</taxon>
        <taxon>Poaceae</taxon>
        <taxon>BOP clade</taxon>
        <taxon>Oryzoideae</taxon>
        <taxon>Oryzeae</taxon>
        <taxon>Oryzinae</taxon>
        <taxon>Oryza</taxon>
    </lineage>
</organism>
<evidence type="ECO:0000313" key="4">
    <source>
        <dbReference type="Proteomes" id="UP000007306"/>
    </source>
</evidence>
<dbReference type="HOGENOM" id="CLU_2007611_0_0_1"/>
<feature type="signal peptide" evidence="2">
    <location>
        <begin position="1"/>
        <end position="19"/>
    </location>
</feature>
<feature type="chain" id="PRO_5003652183" evidence="2">
    <location>
        <begin position="20"/>
        <end position="128"/>
    </location>
</feature>
<protein>
    <submittedName>
        <fullName evidence="3">Uncharacterized protein</fullName>
    </submittedName>
</protein>
<sequence>VLVQALVYLILRSLSSVFSKDSKLGGDVAAETREKGMWLDRTEVASVDNDEACELVSGADLVNGVDVDDEGEDMSAPHLPAAASRHHRQRQRLDGGVVESILVMMAIAARHHRRPHEWDGDASELAPP</sequence>
<reference evidence="3 4" key="2">
    <citation type="submission" date="2018-04" db="EMBL/GenBank/DDBJ databases">
        <title>OglaRS2 (Oryza glaberrima Reference Sequence Version 2).</title>
        <authorList>
            <person name="Zhang J."/>
            <person name="Kudrna D."/>
            <person name="Lee S."/>
            <person name="Talag J."/>
            <person name="Rajasekar S."/>
            <person name="Wing R.A."/>
        </authorList>
    </citation>
    <scope>NUCLEOTIDE SEQUENCE [LARGE SCALE GENOMIC DNA]</scope>
    <source>
        <strain evidence="3 4">cv. IRGC 96717</strain>
    </source>
</reference>
<reference evidence="3" key="1">
    <citation type="submission" date="2015-06" db="UniProtKB">
        <authorList>
            <consortium name="EnsemblPlants"/>
        </authorList>
    </citation>
    <scope>IDENTIFICATION</scope>
</reference>
<accession>I1R7I7</accession>
<dbReference type="EnsemblPlants" id="ORGLA12G0149300.1">
    <property type="protein sequence ID" value="ORGLA12G0149300.1"/>
    <property type="gene ID" value="ORGLA12G0149300"/>
</dbReference>
<name>I1R7I7_ORYGL</name>
<dbReference type="Gramene" id="ORGLA12G0149300.1">
    <property type="protein sequence ID" value="ORGLA12G0149300.1"/>
    <property type="gene ID" value="ORGLA12G0149300"/>
</dbReference>
<proteinExistence type="predicted"/>
<feature type="region of interest" description="Disordered" evidence="1">
    <location>
        <begin position="66"/>
        <end position="90"/>
    </location>
</feature>
<evidence type="ECO:0000256" key="1">
    <source>
        <dbReference type="SAM" id="MobiDB-lite"/>
    </source>
</evidence>
<dbReference type="OMA" id="HRRPHEW"/>
<evidence type="ECO:0000313" key="3">
    <source>
        <dbReference type="EnsemblPlants" id="ORGLA12G0149300.1"/>
    </source>
</evidence>
<dbReference type="AlphaFoldDB" id="I1R7I7"/>
<keyword evidence="2" id="KW-0732">Signal</keyword>
<dbReference type="Proteomes" id="UP000007306">
    <property type="component" value="Chromosome 12"/>
</dbReference>
<keyword evidence="4" id="KW-1185">Reference proteome</keyword>
<evidence type="ECO:0000256" key="2">
    <source>
        <dbReference type="SAM" id="SignalP"/>
    </source>
</evidence>